<accession>A0A6L9G0V4</accession>
<sequence>MNVQRRFTLPAVATAAALVLTSCGSDSGFESTPDPTTAAAEDTVYCVDEDNVIVDETQCDDAQQTSTQHHGPGIGTALMFFMIGRYAGGLRPGTKLDPSQSTQRFRSDDAAARSKAGLSGTVRNGYSASTGKPAGFGSPSKQNSTSKQNSGSGHSGGFGGGSSGG</sequence>
<feature type="compositionally biased region" description="Polar residues" evidence="1">
    <location>
        <begin position="121"/>
        <end position="130"/>
    </location>
</feature>
<reference evidence="2 3" key="1">
    <citation type="submission" date="2020-01" db="EMBL/GenBank/DDBJ databases">
        <title>Glutamicibacter soli M275.</title>
        <authorList>
            <person name="Meng X."/>
        </authorList>
    </citation>
    <scope>NUCLEOTIDE SEQUENCE [LARGE SCALE GENOMIC DNA]</scope>
    <source>
        <strain evidence="2 3">M275</strain>
    </source>
</reference>
<dbReference type="RefSeq" id="WP_152666799.1">
    <property type="nucleotide sequence ID" value="NZ_WYDN01000003.1"/>
</dbReference>
<dbReference type="AlphaFoldDB" id="A0A6L9G0V4"/>
<evidence type="ECO:0000313" key="3">
    <source>
        <dbReference type="Proteomes" id="UP000477543"/>
    </source>
</evidence>
<dbReference type="EMBL" id="WYDN01000003">
    <property type="protein sequence ID" value="NAZ15391.1"/>
    <property type="molecule type" value="Genomic_DNA"/>
</dbReference>
<gene>
    <name evidence="2" type="ORF">GT020_04810</name>
</gene>
<evidence type="ECO:0008006" key="4">
    <source>
        <dbReference type="Google" id="ProtNLM"/>
    </source>
</evidence>
<organism evidence="2 3">
    <name type="scientific">Glutamicibacter soli</name>
    <dbReference type="NCBI Taxonomy" id="453836"/>
    <lineage>
        <taxon>Bacteria</taxon>
        <taxon>Bacillati</taxon>
        <taxon>Actinomycetota</taxon>
        <taxon>Actinomycetes</taxon>
        <taxon>Micrococcales</taxon>
        <taxon>Micrococcaceae</taxon>
        <taxon>Glutamicibacter</taxon>
    </lineage>
</organism>
<protein>
    <recommendedName>
        <fullName evidence="4">DUF1190 domain-containing protein</fullName>
    </recommendedName>
</protein>
<evidence type="ECO:0000256" key="1">
    <source>
        <dbReference type="SAM" id="MobiDB-lite"/>
    </source>
</evidence>
<name>A0A6L9G0V4_9MICC</name>
<feature type="compositionally biased region" description="Polar residues" evidence="1">
    <location>
        <begin position="139"/>
        <end position="149"/>
    </location>
</feature>
<dbReference type="Proteomes" id="UP000477543">
    <property type="component" value="Unassembled WGS sequence"/>
</dbReference>
<proteinExistence type="predicted"/>
<feature type="compositionally biased region" description="Gly residues" evidence="1">
    <location>
        <begin position="153"/>
        <end position="165"/>
    </location>
</feature>
<evidence type="ECO:0000313" key="2">
    <source>
        <dbReference type="EMBL" id="NAZ15391.1"/>
    </source>
</evidence>
<comment type="caution">
    <text evidence="2">The sequence shown here is derived from an EMBL/GenBank/DDBJ whole genome shotgun (WGS) entry which is preliminary data.</text>
</comment>
<dbReference type="PROSITE" id="PS51257">
    <property type="entry name" value="PROKAR_LIPOPROTEIN"/>
    <property type="match status" value="1"/>
</dbReference>
<feature type="region of interest" description="Disordered" evidence="1">
    <location>
        <begin position="91"/>
        <end position="165"/>
    </location>
</feature>